<evidence type="ECO:0000313" key="3">
    <source>
        <dbReference type="Proteomes" id="UP001066276"/>
    </source>
</evidence>
<dbReference type="PANTHER" id="PTHR21178:SF8">
    <property type="entry name" value="CILIA- AND FLAGELLA-ASSOCIATED PROTEIN 61"/>
    <property type="match status" value="1"/>
</dbReference>
<proteinExistence type="predicted"/>
<name>A0AAV7RVY9_PLEWA</name>
<dbReference type="EMBL" id="JANPWB010000009">
    <property type="protein sequence ID" value="KAJ1155786.1"/>
    <property type="molecule type" value="Genomic_DNA"/>
</dbReference>
<feature type="non-terminal residue" evidence="2">
    <location>
        <position position="1"/>
    </location>
</feature>
<feature type="domain" description="CFAP61 dimerisation" evidence="1">
    <location>
        <begin position="1"/>
        <end position="67"/>
    </location>
</feature>
<dbReference type="InterPro" id="IPR056299">
    <property type="entry name" value="CFAP61_dimer"/>
</dbReference>
<dbReference type="Pfam" id="PF23150">
    <property type="entry name" value="CFAP61_dimer"/>
    <property type="match status" value="1"/>
</dbReference>
<gene>
    <name evidence="2" type="ORF">NDU88_008513</name>
</gene>
<accession>A0AAV7RVY9</accession>
<sequence>GQELVTGSAGDGTYFRLHINQYNMVETVTCLSKTPFPSSSHICLYGAHERLLNNLCSRFKEGLITDF</sequence>
<dbReference type="Proteomes" id="UP001066276">
    <property type="component" value="Chromosome 5"/>
</dbReference>
<feature type="non-terminal residue" evidence="2">
    <location>
        <position position="67"/>
    </location>
</feature>
<evidence type="ECO:0000259" key="1">
    <source>
        <dbReference type="Pfam" id="PF23150"/>
    </source>
</evidence>
<keyword evidence="3" id="KW-1185">Reference proteome</keyword>
<reference evidence="2" key="1">
    <citation type="journal article" date="2022" name="bioRxiv">
        <title>Sequencing and chromosome-scale assembly of the giantPleurodeles waltlgenome.</title>
        <authorList>
            <person name="Brown T."/>
            <person name="Elewa A."/>
            <person name="Iarovenko S."/>
            <person name="Subramanian E."/>
            <person name="Araus A.J."/>
            <person name="Petzold A."/>
            <person name="Susuki M."/>
            <person name="Suzuki K.-i.T."/>
            <person name="Hayashi T."/>
            <person name="Toyoda A."/>
            <person name="Oliveira C."/>
            <person name="Osipova E."/>
            <person name="Leigh N.D."/>
            <person name="Simon A."/>
            <person name="Yun M.H."/>
        </authorList>
    </citation>
    <scope>NUCLEOTIDE SEQUENCE</scope>
    <source>
        <strain evidence="2">20211129_DDA</strain>
        <tissue evidence="2">Liver</tissue>
    </source>
</reference>
<dbReference type="InterPro" id="IPR038884">
    <property type="entry name" value="CFAP61"/>
</dbReference>
<dbReference type="AlphaFoldDB" id="A0AAV7RVY9"/>
<comment type="caution">
    <text evidence="2">The sequence shown here is derived from an EMBL/GenBank/DDBJ whole genome shotgun (WGS) entry which is preliminary data.</text>
</comment>
<dbReference type="PANTHER" id="PTHR21178">
    <property type="entry name" value="CILIA- AND FLAGELLA-ASSOCIATED PROTEIN 61"/>
    <property type="match status" value="1"/>
</dbReference>
<evidence type="ECO:0000313" key="2">
    <source>
        <dbReference type="EMBL" id="KAJ1155786.1"/>
    </source>
</evidence>
<organism evidence="2 3">
    <name type="scientific">Pleurodeles waltl</name>
    <name type="common">Iberian ribbed newt</name>
    <dbReference type="NCBI Taxonomy" id="8319"/>
    <lineage>
        <taxon>Eukaryota</taxon>
        <taxon>Metazoa</taxon>
        <taxon>Chordata</taxon>
        <taxon>Craniata</taxon>
        <taxon>Vertebrata</taxon>
        <taxon>Euteleostomi</taxon>
        <taxon>Amphibia</taxon>
        <taxon>Batrachia</taxon>
        <taxon>Caudata</taxon>
        <taxon>Salamandroidea</taxon>
        <taxon>Salamandridae</taxon>
        <taxon>Pleurodelinae</taxon>
        <taxon>Pleurodeles</taxon>
    </lineage>
</organism>
<protein>
    <recommendedName>
        <fullName evidence="1">CFAP61 dimerisation domain-containing protein</fullName>
    </recommendedName>
</protein>